<proteinExistence type="predicted"/>
<dbReference type="Pfam" id="PF13959">
    <property type="entry name" value="CTE_SPB4"/>
    <property type="match status" value="1"/>
</dbReference>
<dbReference type="SUPFAM" id="SSF52540">
    <property type="entry name" value="P-loop containing nucleoside triphosphate hydrolases"/>
    <property type="match status" value="1"/>
</dbReference>
<keyword evidence="2" id="KW-0347">Helicase</keyword>
<dbReference type="WBParaSite" id="SBAD_0000895101-mRNA-1">
    <property type="protein sequence ID" value="SBAD_0000895101-mRNA-1"/>
    <property type="gene ID" value="SBAD_0000895101"/>
</dbReference>
<evidence type="ECO:0000256" key="1">
    <source>
        <dbReference type="ARBA" id="ARBA00022801"/>
    </source>
</evidence>
<dbReference type="Gene3D" id="3.40.50.300">
    <property type="entry name" value="P-loop containing nucleotide triphosphate hydrolases"/>
    <property type="match status" value="1"/>
</dbReference>
<gene>
    <name evidence="4" type="ORF">SBAD_LOCUS8640</name>
</gene>
<reference evidence="6" key="1">
    <citation type="submission" date="2016-06" db="UniProtKB">
        <authorList>
            <consortium name="WormBaseParasite"/>
        </authorList>
    </citation>
    <scope>IDENTIFICATION</scope>
</reference>
<dbReference type="AlphaFoldDB" id="A0A183IYE2"/>
<dbReference type="InterPro" id="IPR025313">
    <property type="entry name" value="SPB4-like_CTE"/>
</dbReference>
<sequence length="221" mass="26121">MYAVAFSWFIHRCGRTARYKHTGNAVIFLAPSELGYVTYLRRNQSVEFKEMKIRCSEDACMKMMDKLRFKAVGDRDFLEKGSRAFVSYIESYLKRDCQILCNLKDLDIVKVAHCFGVLRLPRMAELDGRDFRTFLRCPVNTADIPYLDKDREAQRQKMLKKRRIANEKYFRSLRANAKAEPKVRKRNDADLINEDYGLLKKLKKKKISAEEFEEKFCKNKK</sequence>
<keyword evidence="1" id="KW-0378">Hydrolase</keyword>
<dbReference type="SMART" id="SM01178">
    <property type="entry name" value="DUF4217"/>
    <property type="match status" value="1"/>
</dbReference>
<feature type="domain" description="ATP-dependent rRNA helicase SPB4-like C-terminal extension" evidence="3">
    <location>
        <begin position="62"/>
        <end position="125"/>
    </location>
</feature>
<dbReference type="GO" id="GO:0004386">
    <property type="term" value="F:helicase activity"/>
    <property type="evidence" value="ECO:0007669"/>
    <property type="project" value="UniProtKB-KW"/>
</dbReference>
<organism evidence="6">
    <name type="scientific">Soboliphyme baturini</name>
    <dbReference type="NCBI Taxonomy" id="241478"/>
    <lineage>
        <taxon>Eukaryota</taxon>
        <taxon>Metazoa</taxon>
        <taxon>Ecdysozoa</taxon>
        <taxon>Nematoda</taxon>
        <taxon>Enoplea</taxon>
        <taxon>Dorylaimia</taxon>
        <taxon>Dioctophymatida</taxon>
        <taxon>Dioctophymatoidea</taxon>
        <taxon>Soboliphymatidae</taxon>
        <taxon>Soboliphyme</taxon>
    </lineage>
</organism>
<keyword evidence="2" id="KW-0067">ATP-binding</keyword>
<keyword evidence="2" id="KW-0547">Nucleotide-binding</keyword>
<dbReference type="GO" id="GO:0016787">
    <property type="term" value="F:hydrolase activity"/>
    <property type="evidence" value="ECO:0007669"/>
    <property type="project" value="UniProtKB-KW"/>
</dbReference>
<dbReference type="InterPro" id="IPR027417">
    <property type="entry name" value="P-loop_NTPase"/>
</dbReference>
<keyword evidence="5" id="KW-1185">Reference proteome</keyword>
<evidence type="ECO:0000259" key="3">
    <source>
        <dbReference type="SMART" id="SM01178"/>
    </source>
</evidence>
<dbReference type="EMBL" id="UZAM01011813">
    <property type="protein sequence ID" value="VDP18344.1"/>
    <property type="molecule type" value="Genomic_DNA"/>
</dbReference>
<evidence type="ECO:0000313" key="6">
    <source>
        <dbReference type="WBParaSite" id="SBAD_0000895101-mRNA-1"/>
    </source>
</evidence>
<protein>
    <submittedName>
        <fullName evidence="6">DUF4217 domain-containing protein</fullName>
    </submittedName>
</protein>
<evidence type="ECO:0000313" key="5">
    <source>
        <dbReference type="Proteomes" id="UP000270296"/>
    </source>
</evidence>
<reference evidence="4 5" key="2">
    <citation type="submission" date="2018-11" db="EMBL/GenBank/DDBJ databases">
        <authorList>
            <consortium name="Pathogen Informatics"/>
        </authorList>
    </citation>
    <scope>NUCLEOTIDE SEQUENCE [LARGE SCALE GENOMIC DNA]</scope>
</reference>
<dbReference type="Proteomes" id="UP000270296">
    <property type="component" value="Unassembled WGS sequence"/>
</dbReference>
<evidence type="ECO:0000313" key="4">
    <source>
        <dbReference type="EMBL" id="VDP18344.1"/>
    </source>
</evidence>
<accession>A0A183IYE2</accession>
<name>A0A183IYE2_9BILA</name>
<dbReference type="OrthoDB" id="7396459at2759"/>
<evidence type="ECO:0000256" key="2">
    <source>
        <dbReference type="ARBA" id="ARBA00022806"/>
    </source>
</evidence>